<dbReference type="GO" id="GO:0005886">
    <property type="term" value="C:plasma membrane"/>
    <property type="evidence" value="ECO:0007669"/>
    <property type="project" value="TreeGrafter"/>
</dbReference>
<dbReference type="RefSeq" id="WP_204003410.1">
    <property type="nucleotide sequence ID" value="NZ_BOPG01000049.1"/>
</dbReference>
<dbReference type="InterPro" id="IPR010872">
    <property type="entry name" value="MDMPI_C-term_domain"/>
</dbReference>
<evidence type="ECO:0000313" key="3">
    <source>
        <dbReference type="EMBL" id="GIJ59936.1"/>
    </source>
</evidence>
<evidence type="ECO:0008006" key="5">
    <source>
        <dbReference type="Google" id="ProtNLM"/>
    </source>
</evidence>
<feature type="domain" description="MDMPI C-terminal" evidence="1">
    <location>
        <begin position="140"/>
        <end position="241"/>
    </location>
</feature>
<gene>
    <name evidence="3" type="ORF">Vau01_074520</name>
</gene>
<dbReference type="InterPro" id="IPR034660">
    <property type="entry name" value="DinB/YfiT-like"/>
</dbReference>
<keyword evidence="4" id="KW-1185">Reference proteome</keyword>
<name>A0A8J4E3B9_9ACTN</name>
<dbReference type="PANTHER" id="PTHR40758:SF1">
    <property type="entry name" value="CONSERVED PROTEIN"/>
    <property type="match status" value="1"/>
</dbReference>
<evidence type="ECO:0000259" key="1">
    <source>
        <dbReference type="Pfam" id="PF07398"/>
    </source>
</evidence>
<accession>A0A8J4E3B9</accession>
<dbReference type="InterPro" id="IPR024344">
    <property type="entry name" value="MDMPI_metal-binding"/>
</dbReference>
<dbReference type="SUPFAM" id="SSF109854">
    <property type="entry name" value="DinB/YfiT-like putative metalloenzymes"/>
    <property type="match status" value="1"/>
</dbReference>
<dbReference type="GO" id="GO:0046872">
    <property type="term" value="F:metal ion binding"/>
    <property type="evidence" value="ECO:0007669"/>
    <property type="project" value="InterPro"/>
</dbReference>
<protein>
    <recommendedName>
        <fullName evidence="5">TIGR03083 family protein</fullName>
    </recommendedName>
</protein>
<dbReference type="EMBL" id="BOPG01000049">
    <property type="protein sequence ID" value="GIJ59936.1"/>
    <property type="molecule type" value="Genomic_DNA"/>
</dbReference>
<sequence>MEWSRFLECLSADVDRFREVSAKDLGAPVPSCPGWSVADLVRHVAVVYLHKVECLSQGRSPDPWPPPGSATAEPLALLDGAWPELRAQLWARTPESAAYTWYEPDQTTRFWARRMAQETVIHRIDAELALRTAVQPVPADLAVDGIDEVLVVFLEYASKTWCDDFGPDLAEADDRSVLISAGGAGWLVRAAPSGVSVEAGIGSGLVAADAAVRGEPGAMLRWLWGRGSGGVTVDGDKDLVGRLRRLLVTATQ</sequence>
<dbReference type="AlphaFoldDB" id="A0A8J4E3B9"/>
<comment type="caution">
    <text evidence="3">The sequence shown here is derived from an EMBL/GenBank/DDBJ whole genome shotgun (WGS) entry which is preliminary data.</text>
</comment>
<dbReference type="PANTHER" id="PTHR40758">
    <property type="entry name" value="CONSERVED PROTEIN"/>
    <property type="match status" value="1"/>
</dbReference>
<organism evidence="3 4">
    <name type="scientific">Virgisporangium aurantiacum</name>
    <dbReference type="NCBI Taxonomy" id="175570"/>
    <lineage>
        <taxon>Bacteria</taxon>
        <taxon>Bacillati</taxon>
        <taxon>Actinomycetota</taxon>
        <taxon>Actinomycetes</taxon>
        <taxon>Micromonosporales</taxon>
        <taxon>Micromonosporaceae</taxon>
        <taxon>Virgisporangium</taxon>
    </lineage>
</organism>
<reference evidence="3" key="1">
    <citation type="submission" date="2021-01" db="EMBL/GenBank/DDBJ databases">
        <title>Whole genome shotgun sequence of Virgisporangium aurantiacum NBRC 16421.</title>
        <authorList>
            <person name="Komaki H."/>
            <person name="Tamura T."/>
        </authorList>
    </citation>
    <scope>NUCLEOTIDE SEQUENCE</scope>
    <source>
        <strain evidence="3">NBRC 16421</strain>
    </source>
</reference>
<dbReference type="Pfam" id="PF07398">
    <property type="entry name" value="MDMPI_C"/>
    <property type="match status" value="1"/>
</dbReference>
<dbReference type="Pfam" id="PF11716">
    <property type="entry name" value="MDMPI_N"/>
    <property type="match status" value="1"/>
</dbReference>
<feature type="domain" description="Mycothiol-dependent maleylpyruvate isomerase metal-binding" evidence="2">
    <location>
        <begin position="10"/>
        <end position="126"/>
    </location>
</feature>
<dbReference type="Proteomes" id="UP000612585">
    <property type="component" value="Unassembled WGS sequence"/>
</dbReference>
<evidence type="ECO:0000313" key="4">
    <source>
        <dbReference type="Proteomes" id="UP000612585"/>
    </source>
</evidence>
<proteinExistence type="predicted"/>
<evidence type="ECO:0000259" key="2">
    <source>
        <dbReference type="Pfam" id="PF11716"/>
    </source>
</evidence>